<sequence>MLNTLRDITQAVASAGDLDAALELLVKQIKTAIATECCSIYILDKDELVLSATDGLEPAAVGNVRMSITEGLVGLVAQREEAINLADARQHPRFKLFPEAAEEEYRAFLAVPIIYQKQLLGVIVVQQASARQFSEGEEAFLMTLAAQLAMAVRGLKQKASVKGREKQILFQGTPASNGIAIAHALVLGGEISLQQPNRKAADIKVELERLSTAVSRCRNNLGNLSQRFDREQDQEVVAIFSALTLLLDDSSLGGEYIREVEQGWSAESAISRVSLRYIEQFQSMDDPYIKERASDIRDLGQKVLRQLIEPDRLVLDSDKPVILVTKEADTTLLAEFPRAKLAGIVTELGGVNSHAAILARALGLPALTGVQQVLASNIDKKMVVLNATRGQLMVSPSVAVVSEYRSLLNAEKALQRQYMQEVHLPAQTLDGERVNLFINAGLLSGLASELAEGADGVGLYRTEIPFMLQQRFPSESEQIKVYSQVFKLVAGRPVVMRTLDVGGDKPLPYFPIKEDNPFLGWRGIRMSLDHPELFLVQIRAMLQANGNSEQLKILLPMVSNIEEIDHALEYFEQAYQELKSDVNPDLSKPQFGVMLEVPALLYQLDEVAKRVDFVSVGSNDLTQYLLAVDRNNPRVSSLFDSYHPGVLRYLKSALELCQQYGLGISVCGEMAGEPSGALLLSAMGYRELSMNQGALAKINYLMRRVRMDELQALLQQALNMRCGADVRELLRDYLGEKGLAAILN</sequence>
<accession>A0A4R2FEG7</accession>
<keyword evidence="9" id="KW-0808">Transferase</keyword>
<dbReference type="InterPro" id="IPR050499">
    <property type="entry name" value="PEP-utilizing_PTS_enzyme"/>
</dbReference>
<feature type="domain" description="GAF" evidence="14">
    <location>
        <begin position="17"/>
        <end position="162"/>
    </location>
</feature>
<keyword evidence="6" id="KW-0813">Transport</keyword>
<keyword evidence="11" id="KW-0479">Metal-binding</keyword>
<evidence type="ECO:0000256" key="9">
    <source>
        <dbReference type="ARBA" id="ARBA00022679"/>
    </source>
</evidence>
<dbReference type="InterPro" id="IPR008279">
    <property type="entry name" value="PEP-util_enz_mobile_dom"/>
</dbReference>
<dbReference type="NCBIfam" id="NF008283">
    <property type="entry name" value="PRK11061.1"/>
    <property type="match status" value="1"/>
</dbReference>
<dbReference type="SUPFAM" id="SSF52009">
    <property type="entry name" value="Phosphohistidine domain"/>
    <property type="match status" value="1"/>
</dbReference>
<dbReference type="Gene3D" id="3.20.20.60">
    <property type="entry name" value="Phosphoenolpyruvate-binding domains"/>
    <property type="match status" value="1"/>
</dbReference>
<comment type="catalytic activity">
    <reaction evidence="1">
        <text>L-histidyl-[protein] + phosphoenolpyruvate = N(pros)-phospho-L-histidyl-[protein] + pyruvate</text>
        <dbReference type="Rhea" id="RHEA:23880"/>
        <dbReference type="Rhea" id="RHEA-COMP:9745"/>
        <dbReference type="Rhea" id="RHEA-COMP:9746"/>
        <dbReference type="ChEBI" id="CHEBI:15361"/>
        <dbReference type="ChEBI" id="CHEBI:29979"/>
        <dbReference type="ChEBI" id="CHEBI:58702"/>
        <dbReference type="ChEBI" id="CHEBI:64837"/>
        <dbReference type="EC" id="2.7.3.9"/>
    </reaction>
</comment>
<dbReference type="InterPro" id="IPR036618">
    <property type="entry name" value="PtsI_HPr-bd_sf"/>
</dbReference>
<dbReference type="GO" id="GO:0005737">
    <property type="term" value="C:cytoplasm"/>
    <property type="evidence" value="ECO:0007669"/>
    <property type="project" value="UniProtKB-SubCell"/>
</dbReference>
<dbReference type="PANTHER" id="PTHR46244:SF1">
    <property type="entry name" value="PHOSPHOENOLPYRUVATE-DEPENDENT PHOSPHOTRANSFERASE SYSTEM"/>
    <property type="match status" value="1"/>
</dbReference>
<dbReference type="NCBIfam" id="TIGR01417">
    <property type="entry name" value="PTS_I_fam"/>
    <property type="match status" value="1"/>
</dbReference>
<dbReference type="EMBL" id="SLWF01000004">
    <property type="protein sequence ID" value="TCN87919.1"/>
    <property type="molecule type" value="Genomic_DNA"/>
</dbReference>
<organism evidence="15 16">
    <name type="scientific">Shewanella fodinae</name>
    <dbReference type="NCBI Taxonomy" id="552357"/>
    <lineage>
        <taxon>Bacteria</taxon>
        <taxon>Pseudomonadati</taxon>
        <taxon>Pseudomonadota</taxon>
        <taxon>Gammaproteobacteria</taxon>
        <taxon>Alteromonadales</taxon>
        <taxon>Shewanellaceae</taxon>
        <taxon>Shewanella</taxon>
    </lineage>
</organism>
<dbReference type="Proteomes" id="UP000294832">
    <property type="component" value="Unassembled WGS sequence"/>
</dbReference>
<dbReference type="InterPro" id="IPR040442">
    <property type="entry name" value="Pyrv_kinase-like_dom_sf"/>
</dbReference>
<evidence type="ECO:0000256" key="2">
    <source>
        <dbReference type="ARBA" id="ARBA00001946"/>
    </source>
</evidence>
<evidence type="ECO:0000256" key="10">
    <source>
        <dbReference type="ARBA" id="ARBA00022683"/>
    </source>
</evidence>
<dbReference type="PROSITE" id="PS00742">
    <property type="entry name" value="PEP_ENZYMES_2"/>
    <property type="match status" value="1"/>
</dbReference>
<dbReference type="InterPro" id="IPR018274">
    <property type="entry name" value="PEP_util_AS"/>
</dbReference>
<dbReference type="InterPro" id="IPR003018">
    <property type="entry name" value="GAF"/>
</dbReference>
<dbReference type="RefSeq" id="WP_133038032.1">
    <property type="nucleotide sequence ID" value="NZ_SLWF01000004.1"/>
</dbReference>
<comment type="similarity">
    <text evidence="4">Belongs to the PEP-utilizing enzyme family.</text>
</comment>
<dbReference type="Gene3D" id="3.50.30.10">
    <property type="entry name" value="Phosphohistidine domain"/>
    <property type="match status" value="1"/>
</dbReference>
<dbReference type="InterPro" id="IPR023151">
    <property type="entry name" value="PEP_util_CS"/>
</dbReference>
<dbReference type="InterPro" id="IPR029016">
    <property type="entry name" value="GAF-like_dom_sf"/>
</dbReference>
<keyword evidence="12" id="KW-0418">Kinase</keyword>
<dbReference type="InterPro" id="IPR006318">
    <property type="entry name" value="PTS_EI-like"/>
</dbReference>
<dbReference type="SUPFAM" id="SSF51621">
    <property type="entry name" value="Phosphoenolpyruvate/pyruvate domain"/>
    <property type="match status" value="1"/>
</dbReference>
<dbReference type="EC" id="2.7.3.9" evidence="5"/>
<proteinExistence type="inferred from homology"/>
<evidence type="ECO:0000256" key="6">
    <source>
        <dbReference type="ARBA" id="ARBA00022448"/>
    </source>
</evidence>
<evidence type="ECO:0000313" key="15">
    <source>
        <dbReference type="EMBL" id="TCN87919.1"/>
    </source>
</evidence>
<dbReference type="Gene3D" id="3.30.450.40">
    <property type="match status" value="1"/>
</dbReference>
<dbReference type="GO" id="GO:0016301">
    <property type="term" value="F:kinase activity"/>
    <property type="evidence" value="ECO:0007669"/>
    <property type="project" value="UniProtKB-KW"/>
</dbReference>
<evidence type="ECO:0000256" key="8">
    <source>
        <dbReference type="ARBA" id="ARBA00022597"/>
    </source>
</evidence>
<evidence type="ECO:0000313" key="16">
    <source>
        <dbReference type="Proteomes" id="UP000294832"/>
    </source>
</evidence>
<name>A0A4R2FEG7_9GAMM</name>
<gene>
    <name evidence="15" type="ORF">EDC91_10451</name>
</gene>
<dbReference type="AlphaFoldDB" id="A0A4R2FEG7"/>
<dbReference type="GO" id="GO:0008965">
    <property type="term" value="F:phosphoenolpyruvate-protein phosphotransferase activity"/>
    <property type="evidence" value="ECO:0007669"/>
    <property type="project" value="UniProtKB-EC"/>
</dbReference>
<comment type="caution">
    <text evidence="15">The sequence shown here is derived from an EMBL/GenBank/DDBJ whole genome shotgun (WGS) entry which is preliminary data.</text>
</comment>
<protein>
    <recommendedName>
        <fullName evidence="5">phosphoenolpyruvate--protein phosphotransferase</fullName>
        <ecNumber evidence="5">2.7.3.9</ecNumber>
    </recommendedName>
</protein>
<dbReference type="SUPFAM" id="SSF47831">
    <property type="entry name" value="Enzyme I of the PEP:sugar phosphotransferase system HPr-binding (sub)domain"/>
    <property type="match status" value="1"/>
</dbReference>
<dbReference type="Gene3D" id="1.10.274.10">
    <property type="entry name" value="PtsI, HPr-binding domain"/>
    <property type="match status" value="1"/>
</dbReference>
<evidence type="ECO:0000256" key="1">
    <source>
        <dbReference type="ARBA" id="ARBA00000683"/>
    </source>
</evidence>
<dbReference type="Pfam" id="PF01590">
    <property type="entry name" value="GAF"/>
    <property type="match status" value="1"/>
</dbReference>
<dbReference type="PANTHER" id="PTHR46244">
    <property type="entry name" value="PHOSPHOENOLPYRUVATE-PROTEIN PHOSPHOTRANSFERASE"/>
    <property type="match status" value="1"/>
</dbReference>
<dbReference type="SUPFAM" id="SSF55781">
    <property type="entry name" value="GAF domain-like"/>
    <property type="match status" value="1"/>
</dbReference>
<dbReference type="InterPro" id="IPR015813">
    <property type="entry name" value="Pyrv/PenolPyrv_kinase-like_dom"/>
</dbReference>
<reference evidence="15 16" key="1">
    <citation type="submission" date="2019-03" db="EMBL/GenBank/DDBJ databases">
        <title>Freshwater and sediment microbial communities from various areas in North America, analyzing microbe dynamics in response to fracking.</title>
        <authorList>
            <person name="Lamendella R."/>
        </authorList>
    </citation>
    <scope>NUCLEOTIDE SEQUENCE [LARGE SCALE GENOMIC DNA]</scope>
    <source>
        <strain evidence="15 16">74A</strain>
    </source>
</reference>
<keyword evidence="13" id="KW-0460">Magnesium</keyword>
<evidence type="ECO:0000256" key="5">
    <source>
        <dbReference type="ARBA" id="ARBA00012232"/>
    </source>
</evidence>
<evidence type="ECO:0000256" key="7">
    <source>
        <dbReference type="ARBA" id="ARBA00022490"/>
    </source>
</evidence>
<dbReference type="InterPro" id="IPR000121">
    <property type="entry name" value="PEP_util_C"/>
</dbReference>
<dbReference type="OrthoDB" id="9765468at2"/>
<dbReference type="SMART" id="SM00065">
    <property type="entry name" value="GAF"/>
    <property type="match status" value="1"/>
</dbReference>
<evidence type="ECO:0000256" key="11">
    <source>
        <dbReference type="ARBA" id="ARBA00022723"/>
    </source>
</evidence>
<dbReference type="PROSITE" id="PS00370">
    <property type="entry name" value="PEP_ENZYMES_PHOS_SITE"/>
    <property type="match status" value="1"/>
</dbReference>
<dbReference type="PRINTS" id="PR01736">
    <property type="entry name" value="PHPHTRNFRASE"/>
</dbReference>
<evidence type="ECO:0000259" key="14">
    <source>
        <dbReference type="SMART" id="SM00065"/>
    </source>
</evidence>
<evidence type="ECO:0000256" key="3">
    <source>
        <dbReference type="ARBA" id="ARBA00004496"/>
    </source>
</evidence>
<evidence type="ECO:0000256" key="4">
    <source>
        <dbReference type="ARBA" id="ARBA00007837"/>
    </source>
</evidence>
<dbReference type="Pfam" id="PF02896">
    <property type="entry name" value="PEP-utilizers_C"/>
    <property type="match status" value="1"/>
</dbReference>
<dbReference type="InterPro" id="IPR036637">
    <property type="entry name" value="Phosphohistidine_dom_sf"/>
</dbReference>
<comment type="cofactor">
    <cofactor evidence="2">
        <name>Mg(2+)</name>
        <dbReference type="ChEBI" id="CHEBI:18420"/>
    </cofactor>
</comment>
<keyword evidence="10" id="KW-0598">Phosphotransferase system</keyword>
<keyword evidence="8" id="KW-0762">Sugar transport</keyword>
<dbReference type="GO" id="GO:0009401">
    <property type="term" value="P:phosphoenolpyruvate-dependent sugar phosphotransferase system"/>
    <property type="evidence" value="ECO:0007669"/>
    <property type="project" value="UniProtKB-KW"/>
</dbReference>
<dbReference type="Pfam" id="PF00391">
    <property type="entry name" value="PEP-utilizers"/>
    <property type="match status" value="1"/>
</dbReference>
<evidence type="ECO:0000256" key="12">
    <source>
        <dbReference type="ARBA" id="ARBA00022777"/>
    </source>
</evidence>
<evidence type="ECO:0000256" key="13">
    <source>
        <dbReference type="ARBA" id="ARBA00022842"/>
    </source>
</evidence>
<dbReference type="InterPro" id="IPR008731">
    <property type="entry name" value="PTS_EIN"/>
</dbReference>
<keyword evidence="7" id="KW-0963">Cytoplasm</keyword>
<comment type="subcellular location">
    <subcellularLocation>
        <location evidence="3">Cytoplasm</location>
    </subcellularLocation>
</comment>
<keyword evidence="16" id="KW-1185">Reference proteome</keyword>
<dbReference type="Pfam" id="PF05524">
    <property type="entry name" value="PEP-utilisers_N"/>
    <property type="match status" value="1"/>
</dbReference>
<dbReference type="GO" id="GO:0046872">
    <property type="term" value="F:metal ion binding"/>
    <property type="evidence" value="ECO:0007669"/>
    <property type="project" value="UniProtKB-KW"/>
</dbReference>